<evidence type="ECO:0000313" key="3">
    <source>
        <dbReference type="Proteomes" id="UP000001292"/>
    </source>
</evidence>
<organism evidence="3">
    <name type="scientific">Drosophila sechellia</name>
    <name type="common">Fruit fly</name>
    <dbReference type="NCBI Taxonomy" id="7238"/>
    <lineage>
        <taxon>Eukaryota</taxon>
        <taxon>Metazoa</taxon>
        <taxon>Ecdysozoa</taxon>
        <taxon>Arthropoda</taxon>
        <taxon>Hexapoda</taxon>
        <taxon>Insecta</taxon>
        <taxon>Pterygota</taxon>
        <taxon>Neoptera</taxon>
        <taxon>Endopterygota</taxon>
        <taxon>Diptera</taxon>
        <taxon>Brachycera</taxon>
        <taxon>Muscomorpha</taxon>
        <taxon>Ephydroidea</taxon>
        <taxon>Drosophilidae</taxon>
        <taxon>Drosophila</taxon>
        <taxon>Sophophora</taxon>
    </lineage>
</organism>
<dbReference type="EMBL" id="CH480821">
    <property type="protein sequence ID" value="EDW55104.1"/>
    <property type="molecule type" value="Genomic_DNA"/>
</dbReference>
<accession>B4I4G1</accession>
<evidence type="ECO:0000313" key="2">
    <source>
        <dbReference type="EMBL" id="EDW55104.1"/>
    </source>
</evidence>
<feature type="compositionally biased region" description="Low complexity" evidence="1">
    <location>
        <begin position="1"/>
        <end position="12"/>
    </location>
</feature>
<gene>
    <name evidence="2" type="primary">Dsec\GM10554</name>
    <name evidence="2" type="ORF">Dsec_GM10554</name>
</gene>
<reference evidence="2 3" key="1">
    <citation type="journal article" date="2007" name="Nature">
        <title>Evolution of genes and genomes on the Drosophila phylogeny.</title>
        <authorList>
            <consortium name="Drosophila 12 Genomes Consortium"/>
            <person name="Clark A.G."/>
            <person name="Eisen M.B."/>
            <person name="Smith D.R."/>
            <person name="Bergman C.M."/>
            <person name="Oliver B."/>
            <person name="Markow T.A."/>
            <person name="Kaufman T.C."/>
            <person name="Kellis M."/>
            <person name="Gelbart W."/>
            <person name="Iyer V.N."/>
            <person name="Pollard D.A."/>
            <person name="Sackton T.B."/>
            <person name="Larracuente A.M."/>
            <person name="Singh N.D."/>
            <person name="Abad J.P."/>
            <person name="Abt D.N."/>
            <person name="Adryan B."/>
            <person name="Aguade M."/>
            <person name="Akashi H."/>
            <person name="Anderson W.W."/>
            <person name="Aquadro C.F."/>
            <person name="Ardell D.H."/>
            <person name="Arguello R."/>
            <person name="Artieri C.G."/>
            <person name="Barbash D.A."/>
            <person name="Barker D."/>
            <person name="Barsanti P."/>
            <person name="Batterham P."/>
            <person name="Batzoglou S."/>
            <person name="Begun D."/>
            <person name="Bhutkar A."/>
            <person name="Blanco E."/>
            <person name="Bosak S.A."/>
            <person name="Bradley R.K."/>
            <person name="Brand A.D."/>
            <person name="Brent M.R."/>
            <person name="Brooks A.N."/>
            <person name="Brown R.H."/>
            <person name="Butlin R.K."/>
            <person name="Caggese C."/>
            <person name="Calvi B.R."/>
            <person name="Bernardo de Carvalho A."/>
            <person name="Caspi A."/>
            <person name="Castrezana S."/>
            <person name="Celniker S.E."/>
            <person name="Chang J.L."/>
            <person name="Chapple C."/>
            <person name="Chatterji S."/>
            <person name="Chinwalla A."/>
            <person name="Civetta A."/>
            <person name="Clifton S.W."/>
            <person name="Comeron J.M."/>
            <person name="Costello J.C."/>
            <person name="Coyne J.A."/>
            <person name="Daub J."/>
            <person name="David R.G."/>
            <person name="Delcher A.L."/>
            <person name="Delehaunty K."/>
            <person name="Do C.B."/>
            <person name="Ebling H."/>
            <person name="Edwards K."/>
            <person name="Eickbush T."/>
            <person name="Evans J.D."/>
            <person name="Filipski A."/>
            <person name="Findeiss S."/>
            <person name="Freyhult E."/>
            <person name="Fulton L."/>
            <person name="Fulton R."/>
            <person name="Garcia A.C."/>
            <person name="Gardiner A."/>
            <person name="Garfield D.A."/>
            <person name="Garvin B.E."/>
            <person name="Gibson G."/>
            <person name="Gilbert D."/>
            <person name="Gnerre S."/>
            <person name="Godfrey J."/>
            <person name="Good R."/>
            <person name="Gotea V."/>
            <person name="Gravely B."/>
            <person name="Greenberg A.J."/>
            <person name="Griffiths-Jones S."/>
            <person name="Gross S."/>
            <person name="Guigo R."/>
            <person name="Gustafson E.A."/>
            <person name="Haerty W."/>
            <person name="Hahn M.W."/>
            <person name="Halligan D.L."/>
            <person name="Halpern A.L."/>
            <person name="Halter G.M."/>
            <person name="Han M.V."/>
            <person name="Heger A."/>
            <person name="Hillier L."/>
            <person name="Hinrichs A.S."/>
            <person name="Holmes I."/>
            <person name="Hoskins R.A."/>
            <person name="Hubisz M.J."/>
            <person name="Hultmark D."/>
            <person name="Huntley M.A."/>
            <person name="Jaffe D.B."/>
            <person name="Jagadeeshan S."/>
            <person name="Jeck W.R."/>
            <person name="Johnson J."/>
            <person name="Jones C.D."/>
            <person name="Jordan W.C."/>
            <person name="Karpen G.H."/>
            <person name="Kataoka E."/>
            <person name="Keightley P.D."/>
            <person name="Kheradpour P."/>
            <person name="Kirkness E.F."/>
            <person name="Koerich L.B."/>
            <person name="Kristiansen K."/>
            <person name="Kudrna D."/>
            <person name="Kulathinal R.J."/>
            <person name="Kumar S."/>
            <person name="Kwok R."/>
            <person name="Lander E."/>
            <person name="Langley C.H."/>
            <person name="Lapoint R."/>
            <person name="Lazzaro B.P."/>
            <person name="Lee S.J."/>
            <person name="Levesque L."/>
            <person name="Li R."/>
            <person name="Lin C.F."/>
            <person name="Lin M.F."/>
            <person name="Lindblad-Toh K."/>
            <person name="Llopart A."/>
            <person name="Long M."/>
            <person name="Low L."/>
            <person name="Lozovsky E."/>
            <person name="Lu J."/>
            <person name="Luo M."/>
            <person name="Machado C.A."/>
            <person name="Makalowski W."/>
            <person name="Marzo M."/>
            <person name="Matsuda M."/>
            <person name="Matzkin L."/>
            <person name="McAllister B."/>
            <person name="McBride C.S."/>
            <person name="McKernan B."/>
            <person name="McKernan K."/>
            <person name="Mendez-Lago M."/>
            <person name="Minx P."/>
            <person name="Mollenhauer M.U."/>
            <person name="Montooth K."/>
            <person name="Mount S.M."/>
            <person name="Mu X."/>
            <person name="Myers E."/>
            <person name="Negre B."/>
            <person name="Newfeld S."/>
            <person name="Nielsen R."/>
            <person name="Noor M.A."/>
            <person name="O'Grady P."/>
            <person name="Pachter L."/>
            <person name="Papaceit M."/>
            <person name="Parisi M.J."/>
            <person name="Parisi M."/>
            <person name="Parts L."/>
            <person name="Pedersen J.S."/>
            <person name="Pesole G."/>
            <person name="Phillippy A.M."/>
            <person name="Ponting C.P."/>
            <person name="Pop M."/>
            <person name="Porcelli D."/>
            <person name="Powell J.R."/>
            <person name="Prohaska S."/>
            <person name="Pruitt K."/>
            <person name="Puig M."/>
            <person name="Quesneville H."/>
            <person name="Ram K.R."/>
            <person name="Rand D."/>
            <person name="Rasmussen M.D."/>
            <person name="Reed L.K."/>
            <person name="Reenan R."/>
            <person name="Reily A."/>
            <person name="Remington K.A."/>
            <person name="Rieger T.T."/>
            <person name="Ritchie M.G."/>
            <person name="Robin C."/>
            <person name="Rogers Y.H."/>
            <person name="Rohde C."/>
            <person name="Rozas J."/>
            <person name="Rubenfield M.J."/>
            <person name="Ruiz A."/>
            <person name="Russo S."/>
            <person name="Salzberg S.L."/>
            <person name="Sanchez-Gracia A."/>
            <person name="Saranga D.J."/>
            <person name="Sato H."/>
            <person name="Schaeffer S.W."/>
            <person name="Schatz M.C."/>
            <person name="Schlenke T."/>
            <person name="Schwartz R."/>
            <person name="Segarra C."/>
            <person name="Singh R.S."/>
            <person name="Sirot L."/>
            <person name="Sirota M."/>
            <person name="Sisneros N.B."/>
            <person name="Smith C.D."/>
            <person name="Smith T.F."/>
            <person name="Spieth J."/>
            <person name="Stage D.E."/>
            <person name="Stark A."/>
            <person name="Stephan W."/>
            <person name="Strausberg R.L."/>
            <person name="Strempel S."/>
            <person name="Sturgill D."/>
            <person name="Sutton G."/>
            <person name="Sutton G.G."/>
            <person name="Tao W."/>
            <person name="Teichmann S."/>
            <person name="Tobari Y.N."/>
            <person name="Tomimura Y."/>
            <person name="Tsolas J.M."/>
            <person name="Valente V.L."/>
            <person name="Venter E."/>
            <person name="Venter J.C."/>
            <person name="Vicario S."/>
            <person name="Vieira F.G."/>
            <person name="Vilella A.J."/>
            <person name="Villasante A."/>
            <person name="Walenz B."/>
            <person name="Wang J."/>
            <person name="Wasserman M."/>
            <person name="Watts T."/>
            <person name="Wilson D."/>
            <person name="Wilson R.K."/>
            <person name="Wing R.A."/>
            <person name="Wolfner M.F."/>
            <person name="Wong A."/>
            <person name="Wong G.K."/>
            <person name="Wu C.I."/>
            <person name="Wu G."/>
            <person name="Yamamoto D."/>
            <person name="Yang H.P."/>
            <person name="Yang S.P."/>
            <person name="Yorke J.A."/>
            <person name="Yoshida K."/>
            <person name="Zdobnov E."/>
            <person name="Zhang P."/>
            <person name="Zhang Y."/>
            <person name="Zimin A.V."/>
            <person name="Baldwin J."/>
            <person name="Abdouelleil A."/>
            <person name="Abdulkadir J."/>
            <person name="Abebe A."/>
            <person name="Abera B."/>
            <person name="Abreu J."/>
            <person name="Acer S.C."/>
            <person name="Aftuck L."/>
            <person name="Alexander A."/>
            <person name="An P."/>
            <person name="Anderson E."/>
            <person name="Anderson S."/>
            <person name="Arachi H."/>
            <person name="Azer M."/>
            <person name="Bachantsang P."/>
            <person name="Barry A."/>
            <person name="Bayul T."/>
            <person name="Berlin A."/>
            <person name="Bessette D."/>
            <person name="Bloom T."/>
            <person name="Blye J."/>
            <person name="Boguslavskiy L."/>
            <person name="Bonnet C."/>
            <person name="Boukhgalter B."/>
            <person name="Bourzgui I."/>
            <person name="Brown A."/>
            <person name="Cahill P."/>
            <person name="Channer S."/>
            <person name="Cheshatsang Y."/>
            <person name="Chuda L."/>
            <person name="Citroen M."/>
            <person name="Collymore A."/>
            <person name="Cooke P."/>
            <person name="Costello M."/>
            <person name="D'Aco K."/>
            <person name="Daza R."/>
            <person name="De Haan G."/>
            <person name="DeGray S."/>
            <person name="DeMaso C."/>
            <person name="Dhargay N."/>
            <person name="Dooley K."/>
            <person name="Dooley E."/>
            <person name="Doricent M."/>
            <person name="Dorje P."/>
            <person name="Dorjee K."/>
            <person name="Dupes A."/>
            <person name="Elong R."/>
            <person name="Falk J."/>
            <person name="Farina A."/>
            <person name="Faro S."/>
            <person name="Ferguson D."/>
            <person name="Fisher S."/>
            <person name="Foley C.D."/>
            <person name="Franke A."/>
            <person name="Friedrich D."/>
            <person name="Gadbois L."/>
            <person name="Gearin G."/>
            <person name="Gearin C.R."/>
            <person name="Giannoukos G."/>
            <person name="Goode T."/>
            <person name="Graham J."/>
            <person name="Grandbois E."/>
            <person name="Grewal S."/>
            <person name="Gyaltsen K."/>
            <person name="Hafez N."/>
            <person name="Hagos B."/>
            <person name="Hall J."/>
            <person name="Henson C."/>
            <person name="Hollinger A."/>
            <person name="Honan T."/>
            <person name="Huard M.D."/>
            <person name="Hughes L."/>
            <person name="Hurhula B."/>
            <person name="Husby M.E."/>
            <person name="Kamat A."/>
            <person name="Kanga B."/>
            <person name="Kashin S."/>
            <person name="Khazanovich D."/>
            <person name="Kisner P."/>
            <person name="Lance K."/>
            <person name="Lara M."/>
            <person name="Lee W."/>
            <person name="Lennon N."/>
            <person name="Letendre F."/>
            <person name="LeVine R."/>
            <person name="Lipovsky A."/>
            <person name="Liu X."/>
            <person name="Liu J."/>
            <person name="Liu S."/>
            <person name="Lokyitsang T."/>
            <person name="Lokyitsang Y."/>
            <person name="Lubonja R."/>
            <person name="Lui A."/>
            <person name="MacDonald P."/>
            <person name="Magnisalis V."/>
            <person name="Maru K."/>
            <person name="Matthews C."/>
            <person name="McCusker W."/>
            <person name="McDonough S."/>
            <person name="Mehta T."/>
            <person name="Meldrim J."/>
            <person name="Meneus L."/>
            <person name="Mihai O."/>
            <person name="Mihalev A."/>
            <person name="Mihova T."/>
            <person name="Mittelman R."/>
            <person name="Mlenga V."/>
            <person name="Montmayeur A."/>
            <person name="Mulrain L."/>
            <person name="Navidi A."/>
            <person name="Naylor J."/>
            <person name="Negash T."/>
            <person name="Nguyen T."/>
            <person name="Nguyen N."/>
            <person name="Nicol R."/>
            <person name="Norbu C."/>
            <person name="Norbu N."/>
            <person name="Novod N."/>
            <person name="O'Neill B."/>
            <person name="Osman S."/>
            <person name="Markiewicz E."/>
            <person name="Oyono O.L."/>
            <person name="Patti C."/>
            <person name="Phunkhang P."/>
            <person name="Pierre F."/>
            <person name="Priest M."/>
            <person name="Raghuraman S."/>
            <person name="Rege F."/>
            <person name="Reyes R."/>
            <person name="Rise C."/>
            <person name="Rogov P."/>
            <person name="Ross K."/>
            <person name="Ryan E."/>
            <person name="Settipalli S."/>
            <person name="Shea T."/>
            <person name="Sherpa N."/>
            <person name="Shi L."/>
            <person name="Shih D."/>
            <person name="Sparrow T."/>
            <person name="Spaulding J."/>
            <person name="Stalker J."/>
            <person name="Stange-Thomann N."/>
            <person name="Stavropoulos S."/>
            <person name="Stone C."/>
            <person name="Strader C."/>
            <person name="Tesfaye S."/>
            <person name="Thomson T."/>
            <person name="Thoulutsang Y."/>
            <person name="Thoulutsang D."/>
            <person name="Topham K."/>
            <person name="Topping I."/>
            <person name="Tsamla T."/>
            <person name="Vassiliev H."/>
            <person name="Vo A."/>
            <person name="Wangchuk T."/>
            <person name="Wangdi T."/>
            <person name="Weiand M."/>
            <person name="Wilkinson J."/>
            <person name="Wilson A."/>
            <person name="Yadav S."/>
            <person name="Young G."/>
            <person name="Yu Q."/>
            <person name="Zembek L."/>
            <person name="Zhong D."/>
            <person name="Zimmer A."/>
            <person name="Zwirko Z."/>
            <person name="Jaffe D.B."/>
            <person name="Alvarez P."/>
            <person name="Brockman W."/>
            <person name="Butler J."/>
            <person name="Chin C."/>
            <person name="Gnerre S."/>
            <person name="Grabherr M."/>
            <person name="Kleber M."/>
            <person name="Mauceli E."/>
            <person name="MacCallum I."/>
        </authorList>
    </citation>
    <scope>NUCLEOTIDE SEQUENCE [LARGE SCALE GENOMIC DNA]</scope>
    <source>
        <strain evidence="3">Rob3c / Tucson 14021-0248.25</strain>
    </source>
</reference>
<proteinExistence type="predicted"/>
<evidence type="ECO:0000256" key="1">
    <source>
        <dbReference type="SAM" id="MobiDB-lite"/>
    </source>
</evidence>
<dbReference type="HOGENOM" id="CLU_2815211_0_0_1"/>
<feature type="region of interest" description="Disordered" evidence="1">
    <location>
        <begin position="1"/>
        <end position="67"/>
    </location>
</feature>
<dbReference type="Proteomes" id="UP000001292">
    <property type="component" value="Unassembled WGS sequence"/>
</dbReference>
<name>B4I4G1_DROSE</name>
<keyword evidence="3" id="KW-1185">Reference proteome</keyword>
<protein>
    <submittedName>
        <fullName evidence="2">GM10554</fullName>
    </submittedName>
</protein>
<dbReference type="AlphaFoldDB" id="B4I4G1"/>
<sequence>MDTTPNAAPNPNQNRDFLTLKPLRPSRGSSSNLRASRSPSASRSTEQTKTRDLNAIKLPATASSSSP</sequence>
<feature type="compositionally biased region" description="Low complexity" evidence="1">
    <location>
        <begin position="26"/>
        <end position="44"/>
    </location>
</feature>